<organism evidence="8 9">
    <name type="scientific">Vibrio japonicus</name>
    <dbReference type="NCBI Taxonomy" id="1824638"/>
    <lineage>
        <taxon>Bacteria</taxon>
        <taxon>Pseudomonadati</taxon>
        <taxon>Pseudomonadota</taxon>
        <taxon>Gammaproteobacteria</taxon>
        <taxon>Vibrionales</taxon>
        <taxon>Vibrionaceae</taxon>
        <taxon>Vibrio</taxon>
    </lineage>
</organism>
<evidence type="ECO:0000256" key="4">
    <source>
        <dbReference type="ARBA" id="ARBA00022989"/>
    </source>
</evidence>
<evidence type="ECO:0000256" key="3">
    <source>
        <dbReference type="ARBA" id="ARBA00022692"/>
    </source>
</evidence>
<feature type="transmembrane region" description="Helical" evidence="7">
    <location>
        <begin position="225"/>
        <end position="244"/>
    </location>
</feature>
<feature type="transmembrane region" description="Helical" evidence="7">
    <location>
        <begin position="409"/>
        <end position="432"/>
    </location>
</feature>
<gene>
    <name evidence="8" type="ORF">NP165_19030</name>
</gene>
<evidence type="ECO:0000256" key="2">
    <source>
        <dbReference type="ARBA" id="ARBA00022475"/>
    </source>
</evidence>
<feature type="transmembrane region" description="Helical" evidence="7">
    <location>
        <begin position="438"/>
        <end position="457"/>
    </location>
</feature>
<feature type="transmembrane region" description="Helical" evidence="7">
    <location>
        <begin position="140"/>
        <end position="160"/>
    </location>
</feature>
<evidence type="ECO:0000313" key="8">
    <source>
        <dbReference type="EMBL" id="UUM32375.1"/>
    </source>
</evidence>
<evidence type="ECO:0000256" key="5">
    <source>
        <dbReference type="ARBA" id="ARBA00023136"/>
    </source>
</evidence>
<feature type="region of interest" description="Disordered" evidence="6">
    <location>
        <begin position="1"/>
        <end position="22"/>
    </location>
</feature>
<dbReference type="PANTHER" id="PTHR43652:SF2">
    <property type="entry name" value="BASIC AMINO ACID ANTIPORTER YFCC-RELATED"/>
    <property type="match status" value="1"/>
</dbReference>
<dbReference type="Proteomes" id="UP001058602">
    <property type="component" value="Chromosome 2"/>
</dbReference>
<feature type="transmembrane region" description="Helical" evidence="7">
    <location>
        <begin position="377"/>
        <end position="397"/>
    </location>
</feature>
<keyword evidence="4 7" id="KW-1133">Transmembrane helix</keyword>
<feature type="transmembrane region" description="Helical" evidence="7">
    <location>
        <begin position="101"/>
        <end position="119"/>
    </location>
</feature>
<feature type="transmembrane region" description="Helical" evidence="7">
    <location>
        <begin position="306"/>
        <end position="324"/>
    </location>
</feature>
<dbReference type="InterPro" id="IPR051679">
    <property type="entry name" value="DASS-Related_Transporters"/>
</dbReference>
<feature type="transmembrane region" description="Helical" evidence="7">
    <location>
        <begin position="273"/>
        <end position="294"/>
    </location>
</feature>
<dbReference type="EMBL" id="CP102097">
    <property type="protein sequence ID" value="UUM32375.1"/>
    <property type="molecule type" value="Genomic_DNA"/>
</dbReference>
<proteinExistence type="predicted"/>
<sequence>MQGKLEKKHGTGNAPTEKGKRWHQKFPDPMVLIFYILIIAGFLTWIVPKGAYDTELVDGRQRVVADSFHYLEDSDTAFSIGSAINHVFDLFVAIPQGLIQSGQYLFIVFIAGGLFNILYRTHALENLVGTAVKRIGLERGNLLIWLATYLYGLFGISVGYENNIALVPVALLVSSALGLTNLVGACIAIGGIGIGFSLSPINPYTVGVAQSIAGLPIFSGGLLRFIMAFISLSCLAWYITTFVAPKQQAKKQDESTGSLSKKIEDYHLSSRDLSIILVFFFGILVIAACSYLAGTGALGRSWYIKEITAVFIVMSIVIAAICRIKPDNYVAHMVEGASKVTGGALVIGLAASIKVVLENGEIIYTIVDTLNQALDFMPESLIAVGISVIQGIINLFIPSGSGQALVTMPVLIPLADLVGITYQVMILAFQVGDGLTNMIIPTSGGTLAMLALARVSYSDWLKVIFPLVALIYVLSWGFIVLAQWMQWS</sequence>
<keyword evidence="2" id="KW-1003">Cell membrane</keyword>
<dbReference type="Pfam" id="PF03606">
    <property type="entry name" value="DcuC"/>
    <property type="match status" value="1"/>
</dbReference>
<dbReference type="InterPro" id="IPR018385">
    <property type="entry name" value="C4_dicarb_anaerob_car-like"/>
</dbReference>
<keyword evidence="5 7" id="KW-0472">Membrane</keyword>
<evidence type="ECO:0000256" key="1">
    <source>
        <dbReference type="ARBA" id="ARBA00004651"/>
    </source>
</evidence>
<evidence type="ECO:0000313" key="9">
    <source>
        <dbReference type="Proteomes" id="UP001058602"/>
    </source>
</evidence>
<keyword evidence="9" id="KW-1185">Reference proteome</keyword>
<protein>
    <submittedName>
        <fullName evidence="8">AbgT family transporter</fullName>
    </submittedName>
</protein>
<comment type="subcellular location">
    <subcellularLocation>
        <location evidence="1">Cell membrane</location>
        <topology evidence="1">Multi-pass membrane protein</topology>
    </subcellularLocation>
</comment>
<feature type="transmembrane region" description="Helical" evidence="7">
    <location>
        <begin position="30"/>
        <end position="47"/>
    </location>
</feature>
<keyword evidence="3 7" id="KW-0812">Transmembrane</keyword>
<name>A0ABY5LRI2_9VIBR</name>
<dbReference type="RefSeq" id="WP_257086040.1">
    <property type="nucleotide sequence ID" value="NZ_CP102097.1"/>
</dbReference>
<dbReference type="PANTHER" id="PTHR43652">
    <property type="entry name" value="BASIC AMINO ACID ANTIPORTER YFCC-RELATED"/>
    <property type="match status" value="1"/>
</dbReference>
<evidence type="ECO:0000256" key="7">
    <source>
        <dbReference type="SAM" id="Phobius"/>
    </source>
</evidence>
<accession>A0ABY5LRI2</accession>
<evidence type="ECO:0000256" key="6">
    <source>
        <dbReference type="SAM" id="MobiDB-lite"/>
    </source>
</evidence>
<feature type="transmembrane region" description="Helical" evidence="7">
    <location>
        <begin position="166"/>
        <end position="189"/>
    </location>
</feature>
<feature type="transmembrane region" description="Helical" evidence="7">
    <location>
        <begin position="464"/>
        <end position="485"/>
    </location>
</feature>
<reference evidence="8" key="1">
    <citation type="submission" date="2022-07" db="EMBL/GenBank/DDBJ databases">
        <title>Complete genome of Vibrio japonicus strain JCM 31412T and phylogenomic assessment of the Nereis clade of the genus Vibrio.</title>
        <authorList>
            <person name="Shlafstein M.D."/>
            <person name="Emsley S.A."/>
            <person name="Ushijima B."/>
            <person name="Videau P."/>
            <person name="Saw J.H."/>
        </authorList>
    </citation>
    <scope>NUCLEOTIDE SEQUENCE</scope>
    <source>
        <strain evidence="8">JCM 31412</strain>
    </source>
</reference>